<evidence type="ECO:0000313" key="2">
    <source>
        <dbReference type="EMBL" id="RAR51123.1"/>
    </source>
</evidence>
<evidence type="ECO:0000313" key="3">
    <source>
        <dbReference type="Proteomes" id="UP000249518"/>
    </source>
</evidence>
<keyword evidence="1" id="KW-1133">Transmembrane helix</keyword>
<keyword evidence="1" id="KW-0812">Transmembrane</keyword>
<dbReference type="Proteomes" id="UP000249518">
    <property type="component" value="Unassembled WGS sequence"/>
</dbReference>
<gene>
    <name evidence="2" type="ORF">B0I10_101299</name>
</gene>
<dbReference type="EMBL" id="QLSV01000001">
    <property type="protein sequence ID" value="RAR51123.1"/>
    <property type="molecule type" value="Genomic_DNA"/>
</dbReference>
<organism evidence="2 3">
    <name type="scientific">Flavobacterium lacus</name>
    <dbReference type="NCBI Taxonomy" id="1353778"/>
    <lineage>
        <taxon>Bacteria</taxon>
        <taxon>Pseudomonadati</taxon>
        <taxon>Bacteroidota</taxon>
        <taxon>Flavobacteriia</taxon>
        <taxon>Flavobacteriales</taxon>
        <taxon>Flavobacteriaceae</taxon>
        <taxon>Flavobacterium</taxon>
    </lineage>
</organism>
<evidence type="ECO:0008006" key="4">
    <source>
        <dbReference type="Google" id="ProtNLM"/>
    </source>
</evidence>
<protein>
    <recommendedName>
        <fullName evidence="4">Signal peptidase</fullName>
    </recommendedName>
</protein>
<keyword evidence="1" id="KW-0472">Membrane</keyword>
<dbReference type="RefSeq" id="WP_112084702.1">
    <property type="nucleotide sequence ID" value="NZ_QLSV01000001.1"/>
</dbReference>
<comment type="caution">
    <text evidence="2">The sequence shown here is derived from an EMBL/GenBank/DDBJ whole genome shotgun (WGS) entry which is preliminary data.</text>
</comment>
<feature type="transmembrane region" description="Helical" evidence="1">
    <location>
        <begin position="46"/>
        <end position="62"/>
    </location>
</feature>
<dbReference type="OrthoDB" id="1375790at2"/>
<evidence type="ECO:0000256" key="1">
    <source>
        <dbReference type="SAM" id="Phobius"/>
    </source>
</evidence>
<name>A0A328WY23_9FLAO</name>
<proteinExistence type="predicted"/>
<sequence length="70" mass="7759">MKSIYKIYIITFLLLSDFVLFAQPGDDDGSGGLEGDDTPAAPIDGKLIWLAIVSILFAFYYLNKRAQKAE</sequence>
<reference evidence="2 3" key="1">
    <citation type="submission" date="2018-06" db="EMBL/GenBank/DDBJ databases">
        <title>Genomic Encyclopedia of Type Strains, Phase III (KMG-III): the genomes of soil and plant-associated and newly described type strains.</title>
        <authorList>
            <person name="Whitman W."/>
        </authorList>
    </citation>
    <scope>NUCLEOTIDE SEQUENCE [LARGE SCALE GENOMIC DNA]</scope>
    <source>
        <strain evidence="2 3">CGMCC 1.12504</strain>
    </source>
</reference>
<accession>A0A328WY23</accession>
<dbReference type="AlphaFoldDB" id="A0A328WY23"/>
<keyword evidence="3" id="KW-1185">Reference proteome</keyword>